<dbReference type="EMBL" id="FNCN01000009">
    <property type="protein sequence ID" value="SDG95009.1"/>
    <property type="molecule type" value="Genomic_DNA"/>
</dbReference>
<dbReference type="RefSeq" id="WP_218125796.1">
    <property type="nucleotide sequence ID" value="NZ_FNCN01000009.1"/>
</dbReference>
<evidence type="ECO:0000313" key="6">
    <source>
        <dbReference type="EMBL" id="SDG95009.1"/>
    </source>
</evidence>
<feature type="domain" description="2-oxoacid dehydrogenase acyltransferase catalytic" evidence="5">
    <location>
        <begin position="219"/>
        <end position="297"/>
    </location>
</feature>
<comment type="cofactor">
    <cofactor evidence="1">
        <name>(R)-lipoate</name>
        <dbReference type="ChEBI" id="CHEBI:83088"/>
    </cofactor>
</comment>
<dbReference type="PANTHER" id="PTHR43178:SF5">
    <property type="entry name" value="LIPOAMIDE ACYLTRANSFERASE COMPONENT OF BRANCHED-CHAIN ALPHA-KETO ACID DEHYDROGENASE COMPLEX, MITOCHONDRIAL"/>
    <property type="match status" value="1"/>
</dbReference>
<dbReference type="GO" id="GO:0005737">
    <property type="term" value="C:cytoplasm"/>
    <property type="evidence" value="ECO:0007669"/>
    <property type="project" value="TreeGrafter"/>
</dbReference>
<sequence length="299" mass="32902">MTARPTGRRAGGERGAGEADRRTTEERVAAEQVVGERLTTEGVTREGVGTERVVRERRHTLYFLDEIRPFSPVFLDTEVNMSAVLAHRRAGRAQGLRRSVVTYVVRAAAGVLAVHPEANAAIRGWFNPRVARFGRVHAKITLDKTVGGRRVVLSAVLRDVDRADLDEVQRQVERFRDGDAETMDEFAGARLLHRLPVLVGRVAYRRVVRPLRRRPELFGTFAVTSLGHRPVDGFYSVGGTTVTLGVGRIADRPVVLDGVLGVAPTMRLSLAFDHRVIDGAEAADVLAEIKDALEKAAEF</sequence>
<evidence type="ECO:0000256" key="4">
    <source>
        <dbReference type="SAM" id="MobiDB-lite"/>
    </source>
</evidence>
<dbReference type="GO" id="GO:0016407">
    <property type="term" value="F:acetyltransferase activity"/>
    <property type="evidence" value="ECO:0007669"/>
    <property type="project" value="TreeGrafter"/>
</dbReference>
<feature type="compositionally biased region" description="Basic and acidic residues" evidence="4">
    <location>
        <begin position="10"/>
        <end position="28"/>
    </location>
</feature>
<dbReference type="Gene3D" id="3.30.559.10">
    <property type="entry name" value="Chloramphenicol acetyltransferase-like domain"/>
    <property type="match status" value="1"/>
</dbReference>
<evidence type="ECO:0000256" key="1">
    <source>
        <dbReference type="ARBA" id="ARBA00001938"/>
    </source>
</evidence>
<dbReference type="InterPro" id="IPR023213">
    <property type="entry name" value="CAT-like_dom_sf"/>
</dbReference>
<dbReference type="GO" id="GO:0031405">
    <property type="term" value="F:lipoic acid binding"/>
    <property type="evidence" value="ECO:0007669"/>
    <property type="project" value="TreeGrafter"/>
</dbReference>
<evidence type="ECO:0000256" key="3">
    <source>
        <dbReference type="ARBA" id="ARBA00023315"/>
    </source>
</evidence>
<dbReference type="AlphaFoldDB" id="A0A1G7YFF6"/>
<evidence type="ECO:0000259" key="5">
    <source>
        <dbReference type="Pfam" id="PF00198"/>
    </source>
</evidence>
<dbReference type="SUPFAM" id="SSF52777">
    <property type="entry name" value="CoA-dependent acyltransferases"/>
    <property type="match status" value="1"/>
</dbReference>
<name>A0A1G7YFF6_9ACTN</name>
<dbReference type="InterPro" id="IPR050743">
    <property type="entry name" value="2-oxoacid_DH_E2_comp"/>
</dbReference>
<dbReference type="InterPro" id="IPR001078">
    <property type="entry name" value="2-oxoacid_DH_actylTfrase"/>
</dbReference>
<proteinExistence type="predicted"/>
<organism evidence="6 7">
    <name type="scientific">Sinosporangium album</name>
    <dbReference type="NCBI Taxonomy" id="504805"/>
    <lineage>
        <taxon>Bacteria</taxon>
        <taxon>Bacillati</taxon>
        <taxon>Actinomycetota</taxon>
        <taxon>Actinomycetes</taxon>
        <taxon>Streptosporangiales</taxon>
        <taxon>Streptosporangiaceae</taxon>
        <taxon>Sinosporangium</taxon>
    </lineage>
</organism>
<keyword evidence="3 6" id="KW-0012">Acyltransferase</keyword>
<evidence type="ECO:0000313" key="7">
    <source>
        <dbReference type="Proteomes" id="UP000198923"/>
    </source>
</evidence>
<dbReference type="Proteomes" id="UP000198923">
    <property type="component" value="Unassembled WGS sequence"/>
</dbReference>
<dbReference type="PANTHER" id="PTHR43178">
    <property type="entry name" value="DIHYDROLIPOAMIDE ACETYLTRANSFERASE COMPONENT OF PYRUVATE DEHYDROGENASE COMPLEX"/>
    <property type="match status" value="1"/>
</dbReference>
<reference evidence="6 7" key="1">
    <citation type="submission" date="2016-10" db="EMBL/GenBank/DDBJ databases">
        <authorList>
            <person name="de Groot N.N."/>
        </authorList>
    </citation>
    <scope>NUCLEOTIDE SEQUENCE [LARGE SCALE GENOMIC DNA]</scope>
    <source>
        <strain evidence="6 7">CPCC 201354</strain>
    </source>
</reference>
<feature type="region of interest" description="Disordered" evidence="4">
    <location>
        <begin position="1"/>
        <end position="28"/>
    </location>
</feature>
<keyword evidence="7" id="KW-1185">Reference proteome</keyword>
<dbReference type="Pfam" id="PF00198">
    <property type="entry name" value="2-oxoacid_dh"/>
    <property type="match status" value="1"/>
</dbReference>
<protein>
    <submittedName>
        <fullName evidence="6">2-oxoacid dehydrogenases acyltransferase (Catalytic domain)</fullName>
    </submittedName>
</protein>
<keyword evidence="2 6" id="KW-0808">Transferase</keyword>
<dbReference type="STRING" id="504805.SAMN05421505_109223"/>
<evidence type="ECO:0000256" key="2">
    <source>
        <dbReference type="ARBA" id="ARBA00022679"/>
    </source>
</evidence>
<gene>
    <name evidence="6" type="ORF">SAMN05421505_109223</name>
</gene>
<accession>A0A1G7YFF6</accession>